<dbReference type="InterPro" id="IPR029419">
    <property type="entry name" value="Arg_succ_lyase_C"/>
</dbReference>
<evidence type="ECO:0000256" key="2">
    <source>
        <dbReference type="ARBA" id="ARBA00012338"/>
    </source>
</evidence>
<evidence type="ECO:0000313" key="9">
    <source>
        <dbReference type="Proteomes" id="UP000010467"/>
    </source>
</evidence>
<dbReference type="EC" id="4.3.2.1" evidence="2 5"/>
<dbReference type="Gene3D" id="1.20.200.10">
    <property type="entry name" value="Fumarase/aspartase (Central domain)"/>
    <property type="match status" value="1"/>
</dbReference>
<keyword evidence="9" id="KW-1185">Reference proteome</keyword>
<comment type="catalytic activity">
    <reaction evidence="5">
        <text>2-(N(omega)-L-arginino)succinate = fumarate + L-arginine</text>
        <dbReference type="Rhea" id="RHEA:24020"/>
        <dbReference type="ChEBI" id="CHEBI:29806"/>
        <dbReference type="ChEBI" id="CHEBI:32682"/>
        <dbReference type="ChEBI" id="CHEBI:57472"/>
        <dbReference type="EC" id="4.3.2.1"/>
    </reaction>
</comment>
<dbReference type="InterPro" id="IPR009049">
    <property type="entry name" value="Argininosuccinate_lyase"/>
</dbReference>
<dbReference type="HOGENOM" id="CLU_027272_2_3_0"/>
<dbReference type="GO" id="GO:0004056">
    <property type="term" value="F:argininosuccinate lyase activity"/>
    <property type="evidence" value="ECO:0007669"/>
    <property type="project" value="UniProtKB-UniRule"/>
</dbReference>
<evidence type="ECO:0000259" key="7">
    <source>
        <dbReference type="Pfam" id="PF14698"/>
    </source>
</evidence>
<evidence type="ECO:0000256" key="4">
    <source>
        <dbReference type="ARBA" id="ARBA00022605"/>
    </source>
</evidence>
<dbReference type="RefSeq" id="WP_015236687.1">
    <property type="nucleotide sequence ID" value="NC_019793.1"/>
</dbReference>
<feature type="domain" description="Fumarate lyase N-terminal" evidence="6">
    <location>
        <begin position="13"/>
        <end position="309"/>
    </location>
</feature>
<accession>L0A5U0</accession>
<dbReference type="HAMAP" id="MF_00006">
    <property type="entry name" value="Arg_succ_lyase"/>
    <property type="match status" value="1"/>
</dbReference>
<name>L0A5U0_DEIPD</name>
<dbReference type="InterPro" id="IPR000362">
    <property type="entry name" value="Fumarate_lyase_fam"/>
</dbReference>
<sequence length="468" mass="51133">MTTNTSDKKLWGGRFAEATDGLVERFNASVGFDQRLAEQDIRASLAHVAMLGQQGILEGAEVARITGGLQEILTAILAGNFEWRLDREDVHMNVEADLRDRIGGVAGKLHTARSRNDQVATDFRLFVREAAQNLAQLTRALRATFVAEAERHLDPPVLMPGYTHLQVAQPIALSHWFLAYAEMLERDEGRLLDAAERMNESPLGAGALAGTPWPIDREATARALGFARPMRNSLDAVASRDFALEFLSACAILIAHLSRLSEELILFSTFEFGFVTLPDSHTTGSSIMPQKKNPDVSELARGKAGRVFGALMGLLTVVKGTPLAYNKDLQEDKESVFDAYDTLSIVLRLYADMLPKAEWHATTMRQAASRGYSTATDLADFLAMGGLPFREAHEVVGGLVGLASRTGRQLWELSDEELRAVHPLLSAEVASRLTVEASVSSRQSFGGTAPDQVGKQIQAALERLKEHA</sequence>
<keyword evidence="5" id="KW-0963">Cytoplasm</keyword>
<protein>
    <recommendedName>
        <fullName evidence="2 5">Argininosuccinate lyase</fullName>
        <shortName evidence="5">ASAL</shortName>
        <ecNumber evidence="2 5">4.3.2.1</ecNumber>
    </recommendedName>
    <alternativeName>
        <fullName evidence="5">Arginosuccinase</fullName>
    </alternativeName>
</protein>
<dbReference type="Pfam" id="PF00206">
    <property type="entry name" value="Lyase_1"/>
    <property type="match status" value="1"/>
</dbReference>
<dbReference type="GO" id="GO:0042450">
    <property type="term" value="P:L-arginine biosynthetic process via ornithine"/>
    <property type="evidence" value="ECO:0007669"/>
    <property type="project" value="UniProtKB-UniRule"/>
</dbReference>
<dbReference type="InterPro" id="IPR022761">
    <property type="entry name" value="Fumarate_lyase_N"/>
</dbReference>
<evidence type="ECO:0000256" key="1">
    <source>
        <dbReference type="ARBA" id="ARBA00004941"/>
    </source>
</evidence>
<keyword evidence="5 8" id="KW-0456">Lyase</keyword>
<organism evidence="8 9">
    <name type="scientific">Deinococcus peraridilitoris (strain DSM 19664 / LMG 22246 / CIP 109416 / KR-200)</name>
    <dbReference type="NCBI Taxonomy" id="937777"/>
    <lineage>
        <taxon>Bacteria</taxon>
        <taxon>Thermotogati</taxon>
        <taxon>Deinococcota</taxon>
        <taxon>Deinococci</taxon>
        <taxon>Deinococcales</taxon>
        <taxon>Deinococcaceae</taxon>
        <taxon>Deinococcus</taxon>
    </lineage>
</organism>
<evidence type="ECO:0000256" key="5">
    <source>
        <dbReference type="HAMAP-Rule" id="MF_00006"/>
    </source>
</evidence>
<reference evidence="9" key="1">
    <citation type="submission" date="2012-03" db="EMBL/GenBank/DDBJ databases">
        <title>Complete sequence of chromosome of Deinococcus peraridilitoris DSM 19664.</title>
        <authorList>
            <person name="Lucas S."/>
            <person name="Copeland A."/>
            <person name="Lapidus A."/>
            <person name="Glavina del Rio T."/>
            <person name="Dalin E."/>
            <person name="Tice H."/>
            <person name="Bruce D."/>
            <person name="Goodwin L."/>
            <person name="Pitluck S."/>
            <person name="Peters L."/>
            <person name="Mikhailova N."/>
            <person name="Lu M."/>
            <person name="Kyrpides N."/>
            <person name="Mavromatis K."/>
            <person name="Ivanova N."/>
            <person name="Brettin T."/>
            <person name="Detter J.C."/>
            <person name="Han C."/>
            <person name="Larimer F."/>
            <person name="Land M."/>
            <person name="Hauser L."/>
            <person name="Markowitz V."/>
            <person name="Cheng J.-F."/>
            <person name="Hugenholtz P."/>
            <person name="Woyke T."/>
            <person name="Wu D."/>
            <person name="Pukall R."/>
            <person name="Steenblock K."/>
            <person name="Brambilla E."/>
            <person name="Klenk H.-P."/>
            <person name="Eisen J.A."/>
        </authorList>
    </citation>
    <scope>NUCLEOTIDE SEQUENCE [LARGE SCALE GENOMIC DNA]</scope>
    <source>
        <strain evidence="9">DSM 19664 / LMG 22246 / CIP 109416 / KR-200</strain>
    </source>
</reference>
<dbReference type="GO" id="GO:0005829">
    <property type="term" value="C:cytosol"/>
    <property type="evidence" value="ECO:0007669"/>
    <property type="project" value="TreeGrafter"/>
</dbReference>
<dbReference type="InterPro" id="IPR008948">
    <property type="entry name" value="L-Aspartase-like"/>
</dbReference>
<dbReference type="CDD" id="cd01359">
    <property type="entry name" value="Argininosuccinate_lyase"/>
    <property type="match status" value="1"/>
</dbReference>
<comment type="pathway">
    <text evidence="1 5">Amino-acid biosynthesis; L-arginine biosynthesis; L-arginine from L-ornithine and carbamoyl phosphate: step 3/3.</text>
</comment>
<dbReference type="Proteomes" id="UP000010467">
    <property type="component" value="Chromosome"/>
</dbReference>
<dbReference type="Gene3D" id="1.10.275.10">
    <property type="entry name" value="Fumarase/aspartase (N-terminal domain)"/>
    <property type="match status" value="1"/>
</dbReference>
<dbReference type="OrthoDB" id="9769623at2"/>
<dbReference type="KEGG" id="dpd:Deipe_2928"/>
<evidence type="ECO:0000256" key="3">
    <source>
        <dbReference type="ARBA" id="ARBA00022571"/>
    </source>
</evidence>
<dbReference type="PANTHER" id="PTHR43814">
    <property type="entry name" value="ARGININOSUCCINATE LYASE"/>
    <property type="match status" value="1"/>
</dbReference>
<evidence type="ECO:0000313" key="8">
    <source>
        <dbReference type="EMBL" id="AFZ68385.1"/>
    </source>
</evidence>
<dbReference type="InterPro" id="IPR024083">
    <property type="entry name" value="Fumarase/histidase_N"/>
</dbReference>
<gene>
    <name evidence="5" type="primary">argH</name>
    <name evidence="8" type="ordered locus">Deipe_2928</name>
</gene>
<dbReference type="EMBL" id="CP003382">
    <property type="protein sequence ID" value="AFZ68385.1"/>
    <property type="molecule type" value="Genomic_DNA"/>
</dbReference>
<keyword evidence="3 5" id="KW-0055">Arginine biosynthesis</keyword>
<dbReference type="InterPro" id="IPR020557">
    <property type="entry name" value="Fumarate_lyase_CS"/>
</dbReference>
<comment type="subcellular location">
    <subcellularLocation>
        <location evidence="5">Cytoplasm</location>
    </subcellularLocation>
</comment>
<dbReference type="NCBIfam" id="TIGR00838">
    <property type="entry name" value="argH"/>
    <property type="match status" value="1"/>
</dbReference>
<dbReference type="FunFam" id="1.20.200.10:FF:000015">
    <property type="entry name" value="argininosuccinate lyase isoform X2"/>
    <property type="match status" value="1"/>
</dbReference>
<dbReference type="Gene3D" id="1.10.40.30">
    <property type="entry name" value="Fumarase/aspartase (C-terminal domain)"/>
    <property type="match status" value="1"/>
</dbReference>
<dbReference type="SUPFAM" id="SSF48557">
    <property type="entry name" value="L-aspartase-like"/>
    <property type="match status" value="1"/>
</dbReference>
<dbReference type="PANTHER" id="PTHR43814:SF1">
    <property type="entry name" value="ARGININOSUCCINATE LYASE"/>
    <property type="match status" value="1"/>
</dbReference>
<dbReference type="Pfam" id="PF14698">
    <property type="entry name" value="ASL_C2"/>
    <property type="match status" value="1"/>
</dbReference>
<evidence type="ECO:0000259" key="6">
    <source>
        <dbReference type="Pfam" id="PF00206"/>
    </source>
</evidence>
<dbReference type="FunFam" id="1.10.275.10:FF:000002">
    <property type="entry name" value="Argininosuccinate lyase"/>
    <property type="match status" value="1"/>
</dbReference>
<dbReference type="STRING" id="937777.Deipe_2928"/>
<comment type="similarity">
    <text evidence="5">Belongs to the lyase 1 family. Argininosuccinate lyase subfamily.</text>
</comment>
<feature type="domain" description="Argininosuccinate lyase C-terminal" evidence="7">
    <location>
        <begin position="372"/>
        <end position="439"/>
    </location>
</feature>
<dbReference type="FunFam" id="1.10.40.30:FF:000001">
    <property type="entry name" value="Argininosuccinate lyase"/>
    <property type="match status" value="1"/>
</dbReference>
<dbReference type="eggNOG" id="COG0165">
    <property type="taxonomic scope" value="Bacteria"/>
</dbReference>
<keyword evidence="4 5" id="KW-0028">Amino-acid biosynthesis</keyword>
<dbReference type="AlphaFoldDB" id="L0A5U0"/>
<dbReference type="PATRIC" id="fig|937777.3.peg.2946"/>
<proteinExistence type="inferred from homology"/>
<dbReference type="PROSITE" id="PS00163">
    <property type="entry name" value="FUMARATE_LYASES"/>
    <property type="match status" value="1"/>
</dbReference>
<dbReference type="PRINTS" id="PR00149">
    <property type="entry name" value="FUMRATELYASE"/>
</dbReference>
<dbReference type="UniPathway" id="UPA00068">
    <property type="reaction ID" value="UER00114"/>
</dbReference>
<dbReference type="PRINTS" id="PR00145">
    <property type="entry name" value="ARGSUCLYASE"/>
</dbReference>